<dbReference type="RefSeq" id="WP_256617037.1">
    <property type="nucleotide sequence ID" value="NZ_JANIBK010000187.1"/>
</dbReference>
<keyword evidence="7 11" id="KW-1133">Transmembrane helix</keyword>
<keyword evidence="13" id="KW-1185">Reference proteome</keyword>
<feature type="transmembrane region" description="Helical" evidence="11">
    <location>
        <begin position="72"/>
        <end position="98"/>
    </location>
</feature>
<dbReference type="EMBL" id="JANIBK010000187">
    <property type="protein sequence ID" value="MCQ8130617.1"/>
    <property type="molecule type" value="Genomic_DNA"/>
</dbReference>
<comment type="caution">
    <text evidence="12">The sequence shown here is derived from an EMBL/GenBank/DDBJ whole genome shotgun (WGS) entry which is preliminary data.</text>
</comment>
<evidence type="ECO:0000256" key="10">
    <source>
        <dbReference type="ARBA" id="ARBA00023192"/>
    </source>
</evidence>
<comment type="subcellular location">
    <subcellularLocation>
        <location evidence="1">Membrane</location>
        <topology evidence="1">Multi-pass membrane protein</topology>
    </subcellularLocation>
</comment>
<evidence type="ECO:0000256" key="2">
    <source>
        <dbReference type="ARBA" id="ARBA00022448"/>
    </source>
</evidence>
<evidence type="ECO:0000256" key="7">
    <source>
        <dbReference type="ARBA" id="ARBA00022989"/>
    </source>
</evidence>
<evidence type="ECO:0000256" key="5">
    <source>
        <dbReference type="ARBA" id="ARBA00022605"/>
    </source>
</evidence>
<keyword evidence="2" id="KW-0813">Transport</keyword>
<keyword evidence="10" id="KW-0198">Cysteine biosynthesis</keyword>
<organism evidence="12 13">
    <name type="scientific">Methylomonas rivi</name>
    <dbReference type="NCBI Taxonomy" id="2952226"/>
    <lineage>
        <taxon>Bacteria</taxon>
        <taxon>Pseudomonadati</taxon>
        <taxon>Pseudomonadota</taxon>
        <taxon>Gammaproteobacteria</taxon>
        <taxon>Methylococcales</taxon>
        <taxon>Methylococcaceae</taxon>
        <taxon>Methylomonas</taxon>
    </lineage>
</organism>
<feature type="transmembrane region" description="Helical" evidence="11">
    <location>
        <begin position="201"/>
        <end position="221"/>
    </location>
</feature>
<evidence type="ECO:0000256" key="3">
    <source>
        <dbReference type="ARBA" id="ARBA00022475"/>
    </source>
</evidence>
<keyword evidence="5" id="KW-0028">Amino-acid biosynthesis</keyword>
<sequence length="255" mass="28507">MLTIKPGNNPLFALRCLLQGVKLLNHPQLRKYLLIPLFINIVLYSGAFVLGYHSVSALIHEFIPDWLTWLNWILWPLFFVSFLVVGFFTFTLLANLIAAPYYSVLSAKVLQIVTGQDVPIVEQPWDKVFVGELRRIGYLLLRIVPLLVLFLIPVVNLVAPLLWAAFAAWGIAMEFMAYPLESRGLTFPAQKQFLKQSRWGALSFGGVTSFALTLPVVNLFIGQAAVIGATIYVHRLAETGHAAASDQAENRRADI</sequence>
<keyword evidence="8" id="KW-0764">Sulfate transport</keyword>
<feature type="transmembrane region" description="Helical" evidence="11">
    <location>
        <begin position="136"/>
        <end position="155"/>
    </location>
</feature>
<feature type="transmembrane region" description="Helical" evidence="11">
    <location>
        <begin position="32"/>
        <end position="52"/>
    </location>
</feature>
<evidence type="ECO:0000313" key="12">
    <source>
        <dbReference type="EMBL" id="MCQ8130617.1"/>
    </source>
</evidence>
<protein>
    <submittedName>
        <fullName evidence="12">Sulfate transporter CysZ</fullName>
    </submittedName>
</protein>
<dbReference type="PANTHER" id="PTHR37468">
    <property type="entry name" value="SULFATE TRANSPORTER CYSZ"/>
    <property type="match status" value="1"/>
</dbReference>
<dbReference type="InterPro" id="IPR050480">
    <property type="entry name" value="CysZ-like"/>
</dbReference>
<evidence type="ECO:0000256" key="11">
    <source>
        <dbReference type="SAM" id="Phobius"/>
    </source>
</evidence>
<dbReference type="NCBIfam" id="NF003433">
    <property type="entry name" value="PRK04949.1"/>
    <property type="match status" value="1"/>
</dbReference>
<reference evidence="12 13" key="1">
    <citation type="submission" date="2022-07" db="EMBL/GenBank/DDBJ databases">
        <title>Methylomonas rivi sp. nov., Methylomonas rosea sp. nov., Methylomonas aureus sp. nov. and Methylomonas subterranea sp. nov., four novel methanotrophs isolated from a freshwater creek and the deep terrestrial subsurface.</title>
        <authorList>
            <person name="Abin C."/>
            <person name="Sankaranarayanan K."/>
            <person name="Garner C."/>
            <person name="Sindelar R."/>
            <person name="Kotary K."/>
            <person name="Garner R."/>
            <person name="Barclay S."/>
            <person name="Lawson P."/>
            <person name="Krumholz L."/>
        </authorList>
    </citation>
    <scope>NUCLEOTIDE SEQUENCE [LARGE SCALE GENOMIC DNA]</scope>
    <source>
        <strain evidence="12 13">WSC-6</strain>
    </source>
</reference>
<keyword evidence="4" id="KW-0997">Cell inner membrane</keyword>
<dbReference type="InterPro" id="IPR059112">
    <property type="entry name" value="CysZ/EI24"/>
</dbReference>
<evidence type="ECO:0000256" key="6">
    <source>
        <dbReference type="ARBA" id="ARBA00022692"/>
    </source>
</evidence>
<dbReference type="Pfam" id="PF07264">
    <property type="entry name" value="EI24"/>
    <property type="match status" value="1"/>
</dbReference>
<keyword evidence="6 11" id="KW-0812">Transmembrane</keyword>
<accession>A0ABT1U9Z4</accession>
<keyword evidence="3" id="KW-1003">Cell membrane</keyword>
<evidence type="ECO:0000256" key="4">
    <source>
        <dbReference type="ARBA" id="ARBA00022519"/>
    </source>
</evidence>
<name>A0ABT1U9Z4_9GAMM</name>
<evidence type="ECO:0000256" key="8">
    <source>
        <dbReference type="ARBA" id="ARBA00023032"/>
    </source>
</evidence>
<evidence type="ECO:0000313" key="13">
    <source>
        <dbReference type="Proteomes" id="UP001524586"/>
    </source>
</evidence>
<gene>
    <name evidence="12" type="primary">cysZ</name>
    <name evidence="12" type="ORF">NP596_19305</name>
</gene>
<dbReference type="Proteomes" id="UP001524586">
    <property type="component" value="Unassembled WGS sequence"/>
</dbReference>
<dbReference type="PANTHER" id="PTHR37468:SF1">
    <property type="entry name" value="SULFATE TRANSPORTER CYSZ"/>
    <property type="match status" value="1"/>
</dbReference>
<evidence type="ECO:0000256" key="9">
    <source>
        <dbReference type="ARBA" id="ARBA00023136"/>
    </source>
</evidence>
<keyword evidence="9 11" id="KW-0472">Membrane</keyword>
<proteinExistence type="predicted"/>
<evidence type="ECO:0000256" key="1">
    <source>
        <dbReference type="ARBA" id="ARBA00004141"/>
    </source>
</evidence>